<dbReference type="Gene3D" id="3.10.129.10">
    <property type="entry name" value="Hotdog Thioesterase"/>
    <property type="match status" value="1"/>
</dbReference>
<dbReference type="InterPro" id="IPR013114">
    <property type="entry name" value="FabA_FabZ"/>
</dbReference>
<dbReference type="AlphaFoldDB" id="A0A5C6F706"/>
<dbReference type="SUPFAM" id="SSF54637">
    <property type="entry name" value="Thioesterase/thiol ester dehydrase-isomerase"/>
    <property type="match status" value="1"/>
</dbReference>
<accession>A0A5C6F706</accession>
<keyword evidence="1 2" id="KW-0456">Lyase</keyword>
<organism evidence="2 3">
    <name type="scientific">Rubripirellula reticaptiva</name>
    <dbReference type="NCBI Taxonomy" id="2528013"/>
    <lineage>
        <taxon>Bacteria</taxon>
        <taxon>Pseudomonadati</taxon>
        <taxon>Planctomycetota</taxon>
        <taxon>Planctomycetia</taxon>
        <taxon>Pirellulales</taxon>
        <taxon>Pirellulaceae</taxon>
        <taxon>Rubripirellula</taxon>
    </lineage>
</organism>
<dbReference type="EC" id="4.2.1.59" evidence="2"/>
<evidence type="ECO:0000313" key="2">
    <source>
        <dbReference type="EMBL" id="TWU56264.1"/>
    </source>
</evidence>
<keyword evidence="3" id="KW-1185">Reference proteome</keyword>
<name>A0A5C6F706_9BACT</name>
<reference evidence="2 3" key="1">
    <citation type="submission" date="2019-02" db="EMBL/GenBank/DDBJ databases">
        <title>Deep-cultivation of Planctomycetes and their phenomic and genomic characterization uncovers novel biology.</title>
        <authorList>
            <person name="Wiegand S."/>
            <person name="Jogler M."/>
            <person name="Boedeker C."/>
            <person name="Pinto D."/>
            <person name="Vollmers J."/>
            <person name="Rivas-Marin E."/>
            <person name="Kohn T."/>
            <person name="Peeters S.H."/>
            <person name="Heuer A."/>
            <person name="Rast P."/>
            <person name="Oberbeckmann S."/>
            <person name="Bunk B."/>
            <person name="Jeske O."/>
            <person name="Meyerdierks A."/>
            <person name="Storesund J.E."/>
            <person name="Kallscheuer N."/>
            <person name="Luecker S."/>
            <person name="Lage O.M."/>
            <person name="Pohl T."/>
            <person name="Merkel B.J."/>
            <person name="Hornburger P."/>
            <person name="Mueller R.-W."/>
            <person name="Bruemmer F."/>
            <person name="Labrenz M."/>
            <person name="Spormann A.M."/>
            <person name="Op Den Camp H."/>
            <person name="Overmann J."/>
            <person name="Amann R."/>
            <person name="Jetten M.S.M."/>
            <person name="Mascher T."/>
            <person name="Medema M.H."/>
            <person name="Devos D.P."/>
            <person name="Kaster A.-K."/>
            <person name="Ovreas L."/>
            <person name="Rohde M."/>
            <person name="Galperin M.Y."/>
            <person name="Jogler C."/>
        </authorList>
    </citation>
    <scope>NUCLEOTIDE SEQUENCE [LARGE SCALE GENOMIC DNA]</scope>
    <source>
        <strain evidence="2 3">Poly59</strain>
    </source>
</reference>
<gene>
    <name evidence="2" type="primary">fabZ_4</name>
    <name evidence="2" type="ORF">Poly59_25680</name>
</gene>
<dbReference type="InterPro" id="IPR029069">
    <property type="entry name" value="HotDog_dom_sf"/>
</dbReference>
<comment type="caution">
    <text evidence="2">The sequence shown here is derived from an EMBL/GenBank/DDBJ whole genome shotgun (WGS) entry which is preliminary data.</text>
</comment>
<evidence type="ECO:0000313" key="3">
    <source>
        <dbReference type="Proteomes" id="UP000317977"/>
    </source>
</evidence>
<dbReference type="OrthoDB" id="8899588at2"/>
<protein>
    <submittedName>
        <fullName evidence="2">3-hydroxyacyl-[acyl-carrier-protein] dehydratase FabZ</fullName>
        <ecNumber evidence="2">4.2.1.59</ecNumber>
    </submittedName>
</protein>
<proteinExistence type="predicted"/>
<dbReference type="Pfam" id="PF07977">
    <property type="entry name" value="FabA"/>
    <property type="match status" value="1"/>
</dbReference>
<dbReference type="PANTHER" id="PTHR30272:SF1">
    <property type="entry name" value="3-HYDROXYACYL-[ACYL-CARRIER-PROTEIN] DEHYDRATASE"/>
    <property type="match status" value="1"/>
</dbReference>
<dbReference type="Proteomes" id="UP000317977">
    <property type="component" value="Unassembled WGS sequence"/>
</dbReference>
<dbReference type="EMBL" id="SJPX01000002">
    <property type="protein sequence ID" value="TWU56264.1"/>
    <property type="molecule type" value="Genomic_DNA"/>
</dbReference>
<dbReference type="RefSeq" id="WP_146534280.1">
    <property type="nucleotide sequence ID" value="NZ_SJPX01000002.1"/>
</dbReference>
<dbReference type="GO" id="GO:0019171">
    <property type="term" value="F:(3R)-hydroxyacyl-[acyl-carrier-protein] dehydratase activity"/>
    <property type="evidence" value="ECO:0007669"/>
    <property type="project" value="UniProtKB-EC"/>
</dbReference>
<evidence type="ECO:0000256" key="1">
    <source>
        <dbReference type="ARBA" id="ARBA00023239"/>
    </source>
</evidence>
<sequence>MQYYEHRFDRVEDYLHHRSPYLMVDRILSISKDEVQTEKSISGDEFYLQGHFPGAAVFPGAMMQELSTQSAGILIAAKYNPMQEYNTHDPHFNKFALGVLVRVRNAKYRGFAKPGETLTAHVKLNEHASNLFDFTAKIAVDGKTVMRNAFQLATVESELLYRRP</sequence>
<dbReference type="PANTHER" id="PTHR30272">
    <property type="entry name" value="3-HYDROXYACYL-[ACYL-CARRIER-PROTEIN] DEHYDRATASE"/>
    <property type="match status" value="1"/>
</dbReference>